<sequence>MKIIYVILCLFSLSHSNYITNTEKYRLIDVASQNKFDVRTDLLKKGCKRESAVDKMRTNAMETIHTRYPKNLWLHVYSDGSIRNSEAGLGGIGGAGVYSEHFTYYKIVGFYKASWESEIAGLKLALKELINLEHNIMNNIVIFIDSKPALRLFAEDKNIRCKEVISCMEMIRYLKSKNKNIVLQWIPSHCHIPGNAFAHKLARLATNQLLTNLYKTDMHFKVNRTALGTSVSTRANITVVNLPTRYKHLLMNVNNKYVTINTKWILLFIPIFWRNLSATFQVNTKGLTNIFTFTKKIDNSKRPFYRIHISRSVSSYHVKDN</sequence>
<dbReference type="GO" id="GO:0003676">
    <property type="term" value="F:nucleic acid binding"/>
    <property type="evidence" value="ECO:0007669"/>
    <property type="project" value="InterPro"/>
</dbReference>
<dbReference type="InterPro" id="IPR036397">
    <property type="entry name" value="RNaseH_sf"/>
</dbReference>
<dbReference type="AlphaFoldDB" id="A0A1B6DRT5"/>
<organism evidence="3">
    <name type="scientific">Clastoptera arizonana</name>
    <name type="common">Arizona spittle bug</name>
    <dbReference type="NCBI Taxonomy" id="38151"/>
    <lineage>
        <taxon>Eukaryota</taxon>
        <taxon>Metazoa</taxon>
        <taxon>Ecdysozoa</taxon>
        <taxon>Arthropoda</taxon>
        <taxon>Hexapoda</taxon>
        <taxon>Insecta</taxon>
        <taxon>Pterygota</taxon>
        <taxon>Neoptera</taxon>
        <taxon>Paraneoptera</taxon>
        <taxon>Hemiptera</taxon>
        <taxon>Auchenorrhyncha</taxon>
        <taxon>Cercopoidea</taxon>
        <taxon>Clastopteridae</taxon>
        <taxon>Clastoptera</taxon>
    </lineage>
</organism>
<name>A0A1B6DRT5_9HEMI</name>
<dbReference type="InterPro" id="IPR012337">
    <property type="entry name" value="RNaseH-like_sf"/>
</dbReference>
<feature type="signal peptide" evidence="1">
    <location>
        <begin position="1"/>
        <end position="16"/>
    </location>
</feature>
<dbReference type="SUPFAM" id="SSF53098">
    <property type="entry name" value="Ribonuclease H-like"/>
    <property type="match status" value="1"/>
</dbReference>
<evidence type="ECO:0000259" key="2">
    <source>
        <dbReference type="PROSITE" id="PS50879"/>
    </source>
</evidence>
<dbReference type="GO" id="GO:0004523">
    <property type="term" value="F:RNA-DNA hybrid ribonuclease activity"/>
    <property type="evidence" value="ECO:0007669"/>
    <property type="project" value="InterPro"/>
</dbReference>
<dbReference type="CDD" id="cd09276">
    <property type="entry name" value="Rnase_HI_RT_non_LTR"/>
    <property type="match status" value="1"/>
</dbReference>
<accession>A0A1B6DRT5</accession>
<keyword evidence="1" id="KW-0732">Signal</keyword>
<dbReference type="InterPro" id="IPR002156">
    <property type="entry name" value="RNaseH_domain"/>
</dbReference>
<protein>
    <recommendedName>
        <fullName evidence="2">RNase H type-1 domain-containing protein</fullName>
    </recommendedName>
</protein>
<feature type="domain" description="RNase H type-1" evidence="2">
    <location>
        <begin position="70"/>
        <end position="207"/>
    </location>
</feature>
<dbReference type="EMBL" id="GEDC01008911">
    <property type="protein sequence ID" value="JAS28387.1"/>
    <property type="molecule type" value="Transcribed_RNA"/>
</dbReference>
<dbReference type="Gene3D" id="3.30.420.10">
    <property type="entry name" value="Ribonuclease H-like superfamily/Ribonuclease H"/>
    <property type="match status" value="1"/>
</dbReference>
<feature type="chain" id="PRO_5008581468" description="RNase H type-1 domain-containing protein" evidence="1">
    <location>
        <begin position="17"/>
        <end position="321"/>
    </location>
</feature>
<reference evidence="3" key="1">
    <citation type="submission" date="2015-12" db="EMBL/GenBank/DDBJ databases">
        <title>De novo transcriptome assembly of four potential Pierce s Disease insect vectors from Arizona vineyards.</title>
        <authorList>
            <person name="Tassone E.E."/>
        </authorList>
    </citation>
    <scope>NUCLEOTIDE SEQUENCE</scope>
</reference>
<gene>
    <name evidence="3" type="ORF">g.3196</name>
</gene>
<dbReference type="PROSITE" id="PS50879">
    <property type="entry name" value="RNASE_H_1"/>
    <property type="match status" value="1"/>
</dbReference>
<dbReference type="Pfam" id="PF00075">
    <property type="entry name" value="RNase_H"/>
    <property type="match status" value="1"/>
</dbReference>
<proteinExistence type="predicted"/>
<evidence type="ECO:0000256" key="1">
    <source>
        <dbReference type="SAM" id="SignalP"/>
    </source>
</evidence>
<evidence type="ECO:0000313" key="3">
    <source>
        <dbReference type="EMBL" id="JAS28387.1"/>
    </source>
</evidence>